<keyword evidence="2" id="KW-0813">Transport</keyword>
<dbReference type="SUPFAM" id="SSF90123">
    <property type="entry name" value="ABC transporter transmembrane region"/>
    <property type="match status" value="1"/>
</dbReference>
<dbReference type="GO" id="GO:0016887">
    <property type="term" value="F:ATP hydrolysis activity"/>
    <property type="evidence" value="ECO:0007669"/>
    <property type="project" value="InterPro"/>
</dbReference>
<dbReference type="InterPro" id="IPR003593">
    <property type="entry name" value="AAA+_ATPase"/>
</dbReference>
<reference evidence="15" key="1">
    <citation type="submission" date="2022-11" db="EMBL/GenBank/DDBJ databases">
        <title>Complete Genome Sequences of three Polynucleobacter sp. Subcluster PnecC Strains KF022, KF023, and KF032 Isolated from a Shallow Eutrophic Lake in Japan.</title>
        <authorList>
            <person name="Ogata Y."/>
            <person name="Watanabe K."/>
            <person name="Takemine S."/>
            <person name="Shindo C."/>
            <person name="Kurokawa R."/>
            <person name="Suda W."/>
        </authorList>
    </citation>
    <scope>NUCLEOTIDE SEQUENCE</scope>
    <source>
        <strain evidence="15">KF023</strain>
    </source>
</reference>
<keyword evidence="4" id="KW-0997">Cell inner membrane</keyword>
<accession>A0A9C7D098</accession>
<organism evidence="15">
    <name type="scientific">Polynucleobacter yangtzensis</name>
    <dbReference type="NCBI Taxonomy" id="1743159"/>
    <lineage>
        <taxon>Bacteria</taxon>
        <taxon>Pseudomonadati</taxon>
        <taxon>Pseudomonadota</taxon>
        <taxon>Betaproteobacteria</taxon>
        <taxon>Burkholderiales</taxon>
        <taxon>Burkholderiaceae</taxon>
        <taxon>Polynucleobacter</taxon>
    </lineage>
</organism>
<evidence type="ECO:0000313" key="15">
    <source>
        <dbReference type="EMBL" id="BDT77507.1"/>
    </source>
</evidence>
<dbReference type="Gene3D" id="3.40.50.300">
    <property type="entry name" value="P-loop containing nucleotide triphosphate hydrolases"/>
    <property type="match status" value="1"/>
</dbReference>
<dbReference type="SUPFAM" id="SSF52540">
    <property type="entry name" value="P-loop containing nucleoside triphosphate hydrolases"/>
    <property type="match status" value="1"/>
</dbReference>
<evidence type="ECO:0000256" key="10">
    <source>
        <dbReference type="ARBA" id="ARBA00023055"/>
    </source>
</evidence>
<keyword evidence="5 12" id="KW-0812">Transmembrane</keyword>
<dbReference type="CDD" id="cd18552">
    <property type="entry name" value="ABC_6TM_MsbA_like"/>
    <property type="match status" value="1"/>
</dbReference>
<keyword evidence="3" id="KW-1003">Cell membrane</keyword>
<keyword evidence="7 15" id="KW-0067">ATP-binding</keyword>
<feature type="transmembrane region" description="Helical" evidence="12">
    <location>
        <begin position="165"/>
        <end position="188"/>
    </location>
</feature>
<dbReference type="NCBIfam" id="TIGR02203">
    <property type="entry name" value="MsbA_lipidA"/>
    <property type="match status" value="1"/>
</dbReference>
<evidence type="ECO:0000256" key="6">
    <source>
        <dbReference type="ARBA" id="ARBA00022741"/>
    </source>
</evidence>
<dbReference type="InterPro" id="IPR027417">
    <property type="entry name" value="P-loop_NTPase"/>
</dbReference>
<dbReference type="GO" id="GO:0015421">
    <property type="term" value="F:ABC-type oligopeptide transporter activity"/>
    <property type="evidence" value="ECO:0007669"/>
    <property type="project" value="TreeGrafter"/>
</dbReference>
<dbReference type="InterPro" id="IPR011917">
    <property type="entry name" value="ABC_transpr_lipidA"/>
</dbReference>
<evidence type="ECO:0000256" key="4">
    <source>
        <dbReference type="ARBA" id="ARBA00022519"/>
    </source>
</evidence>
<dbReference type="SMART" id="SM00382">
    <property type="entry name" value="AAA"/>
    <property type="match status" value="1"/>
</dbReference>
<dbReference type="PANTHER" id="PTHR43394">
    <property type="entry name" value="ATP-DEPENDENT PERMEASE MDL1, MITOCHONDRIAL"/>
    <property type="match status" value="1"/>
</dbReference>
<dbReference type="PROSITE" id="PS00211">
    <property type="entry name" value="ABC_TRANSPORTER_1"/>
    <property type="match status" value="1"/>
</dbReference>
<dbReference type="EMBL" id="AP026973">
    <property type="protein sequence ID" value="BDT77507.1"/>
    <property type="molecule type" value="Genomic_DNA"/>
</dbReference>
<evidence type="ECO:0000256" key="1">
    <source>
        <dbReference type="ARBA" id="ARBA00004651"/>
    </source>
</evidence>
<dbReference type="Pfam" id="PF00005">
    <property type="entry name" value="ABC_tran"/>
    <property type="match status" value="1"/>
</dbReference>
<feature type="transmembrane region" description="Helical" evidence="12">
    <location>
        <begin position="30"/>
        <end position="53"/>
    </location>
</feature>
<keyword evidence="11 12" id="KW-0472">Membrane</keyword>
<evidence type="ECO:0000256" key="5">
    <source>
        <dbReference type="ARBA" id="ARBA00022692"/>
    </source>
</evidence>
<evidence type="ECO:0000256" key="3">
    <source>
        <dbReference type="ARBA" id="ARBA00022475"/>
    </source>
</evidence>
<dbReference type="InterPro" id="IPR003439">
    <property type="entry name" value="ABC_transporter-like_ATP-bd"/>
</dbReference>
<proteinExistence type="predicted"/>
<dbReference type="Pfam" id="PF00664">
    <property type="entry name" value="ABC_membrane"/>
    <property type="match status" value="1"/>
</dbReference>
<dbReference type="PANTHER" id="PTHR43394:SF1">
    <property type="entry name" value="ATP-BINDING CASSETTE SUB-FAMILY B MEMBER 10, MITOCHONDRIAL"/>
    <property type="match status" value="1"/>
</dbReference>
<dbReference type="PROSITE" id="PS50929">
    <property type="entry name" value="ABC_TM1F"/>
    <property type="match status" value="1"/>
</dbReference>
<dbReference type="InterPro" id="IPR011527">
    <property type="entry name" value="ABC1_TM_dom"/>
</dbReference>
<dbReference type="Proteomes" id="UP001211097">
    <property type="component" value="Chromosome"/>
</dbReference>
<feature type="domain" description="ABC transporter" evidence="13">
    <location>
        <begin position="352"/>
        <end position="592"/>
    </location>
</feature>
<dbReference type="GO" id="GO:0005524">
    <property type="term" value="F:ATP binding"/>
    <property type="evidence" value="ECO:0007669"/>
    <property type="project" value="UniProtKB-KW"/>
</dbReference>
<evidence type="ECO:0000256" key="2">
    <source>
        <dbReference type="ARBA" id="ARBA00022448"/>
    </source>
</evidence>
<dbReference type="GO" id="GO:0005886">
    <property type="term" value="C:plasma membrane"/>
    <property type="evidence" value="ECO:0007669"/>
    <property type="project" value="UniProtKB-SubCell"/>
</dbReference>
<name>A0A9C7D098_9BURK</name>
<keyword evidence="8" id="KW-1278">Translocase</keyword>
<feature type="transmembrane region" description="Helical" evidence="12">
    <location>
        <begin position="130"/>
        <end position="153"/>
    </location>
</feature>
<feature type="domain" description="ABC transmembrane type-1" evidence="14">
    <location>
        <begin position="34"/>
        <end position="316"/>
    </location>
</feature>
<dbReference type="InterPro" id="IPR017871">
    <property type="entry name" value="ABC_transporter-like_CS"/>
</dbReference>
<sequence>MTDKVGIIHYMNAQDRTALNRLITYLKPHIGLIIGSLLAMAVVAAAETSIPALMKPLLDRGFTGQLNSKLWQVPVFLVGLALVRSLAQFLSNYLLTRVINAVLLKLREQMFQTLLHASTSFFQKNSASTLINGVVFEVNNVLTVMGGMLISLVRDSLTVVGLMGYLIYLNWQLTLVVLIIFPVIAFIMSKINRRLRSLNREQQTLTSDLAYIVEEAAAGYKIVKVHGAEEYEMNRFKQKAERARQFALKSAVAGGLNQPITQLIASMALSVVLVIALMQSATEGTTVGGFAAFITAMMLVISPLKHLADINQPLQRGLTAAEMIFGLMDQPFEEGEERKQNMKPLDKAKGGIRFENVGFAYGQEGDRKDALSDVNLSIKPGEVVAFVGPSGGGKSTLVNLLPRFYKPTRGHIFLDDIPLEDIVLADVRRQIAFVSQDVILFNDTIAANVAYGASGQEGIDRGRVIEALEAANLSALIKELPEGIDSMVGDNGNRLSGGQRQRLAIARAIYKDAPILILDEATSALDSESERQVQDALERLMAGRTTLVIAHRLSTIEHADRIVVLEHGKVIENGSHEELIKQDGLYANLHRIQFSNA</sequence>
<dbReference type="InterPro" id="IPR039421">
    <property type="entry name" value="Type_1_exporter"/>
</dbReference>
<feature type="transmembrane region" description="Helical" evidence="12">
    <location>
        <begin position="73"/>
        <end position="95"/>
    </location>
</feature>
<evidence type="ECO:0000259" key="13">
    <source>
        <dbReference type="PROSITE" id="PS50893"/>
    </source>
</evidence>
<comment type="subcellular location">
    <subcellularLocation>
        <location evidence="1">Cell membrane</location>
        <topology evidence="1">Multi-pass membrane protein</topology>
    </subcellularLocation>
</comment>
<evidence type="ECO:0000256" key="7">
    <source>
        <dbReference type="ARBA" id="ARBA00022840"/>
    </source>
</evidence>
<dbReference type="PROSITE" id="PS50893">
    <property type="entry name" value="ABC_TRANSPORTER_2"/>
    <property type="match status" value="1"/>
</dbReference>
<dbReference type="KEGG" id="pyt:PKF023_13100"/>
<evidence type="ECO:0000256" key="8">
    <source>
        <dbReference type="ARBA" id="ARBA00022967"/>
    </source>
</evidence>
<dbReference type="FunFam" id="3.40.50.300:FF:000218">
    <property type="entry name" value="Multidrug ABC transporter ATP-binding protein"/>
    <property type="match status" value="1"/>
</dbReference>
<keyword evidence="9 12" id="KW-1133">Transmembrane helix</keyword>
<protein>
    <submittedName>
        <fullName evidence="15">Lipid A export ATP-binding/permease protein MsbA</fullName>
    </submittedName>
</protein>
<dbReference type="Gene3D" id="1.20.1560.10">
    <property type="entry name" value="ABC transporter type 1, transmembrane domain"/>
    <property type="match status" value="1"/>
</dbReference>
<evidence type="ECO:0000256" key="9">
    <source>
        <dbReference type="ARBA" id="ARBA00022989"/>
    </source>
</evidence>
<dbReference type="InterPro" id="IPR036640">
    <property type="entry name" value="ABC1_TM_sf"/>
</dbReference>
<dbReference type="AlphaFoldDB" id="A0A9C7D098"/>
<gene>
    <name evidence="15" type="primary">msbA</name>
    <name evidence="15" type="ORF">PKF023_13100</name>
</gene>
<evidence type="ECO:0000259" key="14">
    <source>
        <dbReference type="PROSITE" id="PS50929"/>
    </source>
</evidence>
<dbReference type="GO" id="GO:0034040">
    <property type="term" value="F:ATPase-coupled lipid transmembrane transporter activity"/>
    <property type="evidence" value="ECO:0007669"/>
    <property type="project" value="InterPro"/>
</dbReference>
<keyword evidence="6" id="KW-0547">Nucleotide-binding</keyword>
<evidence type="ECO:0000256" key="11">
    <source>
        <dbReference type="ARBA" id="ARBA00023136"/>
    </source>
</evidence>
<evidence type="ECO:0000256" key="12">
    <source>
        <dbReference type="SAM" id="Phobius"/>
    </source>
</evidence>
<keyword evidence="10" id="KW-0445">Lipid transport</keyword>